<dbReference type="RefSeq" id="WP_158740967.1">
    <property type="nucleotide sequence ID" value="NZ_JAFBEP010000025.1"/>
</dbReference>
<dbReference type="InterPro" id="IPR000182">
    <property type="entry name" value="GNAT_dom"/>
</dbReference>
<dbReference type="Pfam" id="PF00583">
    <property type="entry name" value="Acetyltransf_1"/>
    <property type="match status" value="1"/>
</dbReference>
<dbReference type="PANTHER" id="PTHR43415">
    <property type="entry name" value="SPERMIDINE N(1)-ACETYLTRANSFERASE"/>
    <property type="match status" value="1"/>
</dbReference>
<keyword evidence="3" id="KW-1185">Reference proteome</keyword>
<reference evidence="2 3" key="1">
    <citation type="submission" date="2019-12" db="EMBL/GenBank/DDBJ databases">
        <title>Defluviitalea raffinosedens, isolated from a biogas fermenter, genome sequencing and characterization.</title>
        <authorList>
            <person name="Rettenmaier R."/>
            <person name="Schneider M."/>
            <person name="Neuhaus K."/>
            <person name="Liebl W."/>
            <person name="Zverlov V."/>
        </authorList>
    </citation>
    <scope>NUCLEOTIDE SEQUENCE [LARGE SCALE GENOMIC DNA]</scope>
    <source>
        <strain evidence="2 3">249c-K6</strain>
    </source>
</reference>
<keyword evidence="2" id="KW-0808">Transferase</keyword>
<proteinExistence type="predicted"/>
<evidence type="ECO:0000313" key="2">
    <source>
        <dbReference type="EMBL" id="KAE9633211.1"/>
    </source>
</evidence>
<dbReference type="Gene3D" id="3.40.630.30">
    <property type="match status" value="1"/>
</dbReference>
<protein>
    <submittedName>
        <fullName evidence="2">GNAT family N-acetyltransferase</fullName>
    </submittedName>
</protein>
<dbReference type="PROSITE" id="PS51186">
    <property type="entry name" value="GNAT"/>
    <property type="match status" value="1"/>
</dbReference>
<dbReference type="SUPFAM" id="SSF55729">
    <property type="entry name" value="Acyl-CoA N-acyltransferases (Nat)"/>
    <property type="match status" value="1"/>
</dbReference>
<sequence length="172" mass="20364">MLDNVIYSNRLLIKDIEKKDLPFIKHMYQDMDFYLYAIGHNTNLCEKYLKQFEKDDERQNFFCVAKLISDHRPVGCIEGTIHYGRKKVLWISSVMIHKEFCRKRYGTELVTEIMNFFKSQCEIECVCVSIAEKNDIGVRFWSKLGFSPIKTISRYDAQQIMFGNILIYCKNA</sequence>
<organism evidence="2 3">
    <name type="scientific">Defluviitalea raffinosedens</name>
    <dbReference type="NCBI Taxonomy" id="1450156"/>
    <lineage>
        <taxon>Bacteria</taxon>
        <taxon>Bacillati</taxon>
        <taxon>Bacillota</taxon>
        <taxon>Clostridia</taxon>
        <taxon>Lachnospirales</taxon>
        <taxon>Defluviitaleaceae</taxon>
        <taxon>Defluviitalea</taxon>
    </lineage>
</organism>
<evidence type="ECO:0000259" key="1">
    <source>
        <dbReference type="PROSITE" id="PS51186"/>
    </source>
</evidence>
<accession>A0A7C8HDY9</accession>
<dbReference type="AlphaFoldDB" id="A0A7C8HDY9"/>
<dbReference type="GO" id="GO:0016747">
    <property type="term" value="F:acyltransferase activity, transferring groups other than amino-acyl groups"/>
    <property type="evidence" value="ECO:0007669"/>
    <property type="project" value="InterPro"/>
</dbReference>
<gene>
    <name evidence="2" type="ORF">GND95_10095</name>
</gene>
<dbReference type="Proteomes" id="UP000483018">
    <property type="component" value="Unassembled WGS sequence"/>
</dbReference>
<dbReference type="EMBL" id="WSLF01000009">
    <property type="protein sequence ID" value="KAE9633211.1"/>
    <property type="molecule type" value="Genomic_DNA"/>
</dbReference>
<dbReference type="PANTHER" id="PTHR43415:SF3">
    <property type="entry name" value="GNAT-FAMILY ACETYLTRANSFERASE"/>
    <property type="match status" value="1"/>
</dbReference>
<dbReference type="InterPro" id="IPR016181">
    <property type="entry name" value="Acyl_CoA_acyltransferase"/>
</dbReference>
<feature type="domain" description="N-acetyltransferase" evidence="1">
    <location>
        <begin position="11"/>
        <end position="172"/>
    </location>
</feature>
<evidence type="ECO:0000313" key="3">
    <source>
        <dbReference type="Proteomes" id="UP000483018"/>
    </source>
</evidence>
<dbReference type="OrthoDB" id="1952641at2"/>
<comment type="caution">
    <text evidence="2">The sequence shown here is derived from an EMBL/GenBank/DDBJ whole genome shotgun (WGS) entry which is preliminary data.</text>
</comment>
<dbReference type="CDD" id="cd04301">
    <property type="entry name" value="NAT_SF"/>
    <property type="match status" value="1"/>
</dbReference>
<name>A0A7C8HDY9_9FIRM</name>